<feature type="region of interest" description="Disordered" evidence="2">
    <location>
        <begin position="45"/>
        <end position="83"/>
    </location>
</feature>
<evidence type="ECO:0000256" key="3">
    <source>
        <dbReference type="SAM" id="SignalP"/>
    </source>
</evidence>
<protein>
    <recommendedName>
        <fullName evidence="4">C2H2-type domain-containing protein</fullName>
    </recommendedName>
</protein>
<dbReference type="GO" id="GO:0005634">
    <property type="term" value="C:nucleus"/>
    <property type="evidence" value="ECO:0007669"/>
    <property type="project" value="TreeGrafter"/>
</dbReference>
<dbReference type="GO" id="GO:0001228">
    <property type="term" value="F:DNA-binding transcription activator activity, RNA polymerase II-specific"/>
    <property type="evidence" value="ECO:0007669"/>
    <property type="project" value="TreeGrafter"/>
</dbReference>
<dbReference type="FunFam" id="3.30.160.60:FF:000682">
    <property type="entry name" value="ras-responsive element-binding protein 1 isoform X1"/>
    <property type="match status" value="1"/>
</dbReference>
<feature type="signal peptide" evidence="3">
    <location>
        <begin position="1"/>
        <end position="21"/>
    </location>
</feature>
<dbReference type="PROSITE" id="PS50157">
    <property type="entry name" value="ZINC_FINGER_C2H2_2"/>
    <property type="match status" value="3"/>
</dbReference>
<keyword evidence="6" id="KW-1185">Reference proteome</keyword>
<feature type="domain" description="C2H2-type" evidence="4">
    <location>
        <begin position="198"/>
        <end position="226"/>
    </location>
</feature>
<dbReference type="PANTHER" id="PTHR46451">
    <property type="entry name" value="RAS-RESPONSIVE ELEMENT-BINDING PROTEIN 1"/>
    <property type="match status" value="1"/>
</dbReference>
<dbReference type="InterPro" id="IPR013087">
    <property type="entry name" value="Znf_C2H2_type"/>
</dbReference>
<accession>A0A8T2P759</accession>
<feature type="region of interest" description="Disordered" evidence="2">
    <location>
        <begin position="97"/>
        <end position="134"/>
    </location>
</feature>
<dbReference type="InterPro" id="IPR036236">
    <property type="entry name" value="Znf_C2H2_sf"/>
</dbReference>
<name>A0A8T2P759_9TELE</name>
<comment type="caution">
    <text evidence="5">The sequence shown here is derived from an EMBL/GenBank/DDBJ whole genome shotgun (WGS) entry which is preliminary data.</text>
</comment>
<dbReference type="PANTHER" id="PTHR46451:SF1">
    <property type="entry name" value="RAS-RESPONSIVE ELEMENT-BINDING PROTEIN 1"/>
    <property type="match status" value="1"/>
</dbReference>
<feature type="domain" description="C2H2-type" evidence="4">
    <location>
        <begin position="170"/>
        <end position="197"/>
    </location>
</feature>
<dbReference type="OrthoDB" id="3069995at2759"/>
<gene>
    <name evidence="5" type="ORF">JZ751_003734</name>
</gene>
<dbReference type="PROSITE" id="PS00028">
    <property type="entry name" value="ZINC_FINGER_C2H2_1"/>
    <property type="match status" value="2"/>
</dbReference>
<evidence type="ECO:0000313" key="5">
    <source>
        <dbReference type="EMBL" id="KAG9347720.1"/>
    </source>
</evidence>
<keyword evidence="1" id="KW-0863">Zinc-finger</keyword>
<dbReference type="SUPFAM" id="SSF57667">
    <property type="entry name" value="beta-beta-alpha zinc fingers"/>
    <property type="match status" value="2"/>
</dbReference>
<dbReference type="GO" id="GO:0008270">
    <property type="term" value="F:zinc ion binding"/>
    <property type="evidence" value="ECO:0007669"/>
    <property type="project" value="UniProtKB-KW"/>
</dbReference>
<feature type="domain" description="C2H2-type" evidence="4">
    <location>
        <begin position="139"/>
        <end position="166"/>
    </location>
</feature>
<keyword evidence="1" id="KW-0479">Metal-binding</keyword>
<dbReference type="EMBL" id="JAFBMS010000012">
    <property type="protein sequence ID" value="KAG9347720.1"/>
    <property type="molecule type" value="Genomic_DNA"/>
</dbReference>
<proteinExistence type="predicted"/>
<dbReference type="Gene3D" id="3.30.160.60">
    <property type="entry name" value="Classic Zinc Finger"/>
    <property type="match status" value="2"/>
</dbReference>
<evidence type="ECO:0000256" key="1">
    <source>
        <dbReference type="PROSITE-ProRule" id="PRU00042"/>
    </source>
</evidence>
<keyword evidence="1" id="KW-0862">Zinc</keyword>
<dbReference type="Proteomes" id="UP000824540">
    <property type="component" value="Unassembled WGS sequence"/>
</dbReference>
<dbReference type="GO" id="GO:0000978">
    <property type="term" value="F:RNA polymerase II cis-regulatory region sequence-specific DNA binding"/>
    <property type="evidence" value="ECO:0007669"/>
    <property type="project" value="TreeGrafter"/>
</dbReference>
<feature type="compositionally biased region" description="Low complexity" evidence="2">
    <location>
        <begin position="107"/>
        <end position="121"/>
    </location>
</feature>
<dbReference type="AlphaFoldDB" id="A0A8T2P759"/>
<evidence type="ECO:0000259" key="4">
    <source>
        <dbReference type="PROSITE" id="PS50157"/>
    </source>
</evidence>
<feature type="compositionally biased region" description="Basic and acidic residues" evidence="2">
    <location>
        <begin position="47"/>
        <end position="76"/>
    </location>
</feature>
<dbReference type="Pfam" id="PF00096">
    <property type="entry name" value="zf-C2H2"/>
    <property type="match status" value="2"/>
</dbReference>
<organism evidence="5 6">
    <name type="scientific">Albula glossodonta</name>
    <name type="common">roundjaw bonefish</name>
    <dbReference type="NCBI Taxonomy" id="121402"/>
    <lineage>
        <taxon>Eukaryota</taxon>
        <taxon>Metazoa</taxon>
        <taxon>Chordata</taxon>
        <taxon>Craniata</taxon>
        <taxon>Vertebrata</taxon>
        <taxon>Euteleostomi</taxon>
        <taxon>Actinopterygii</taxon>
        <taxon>Neopterygii</taxon>
        <taxon>Teleostei</taxon>
        <taxon>Albuliformes</taxon>
        <taxon>Albulidae</taxon>
        <taxon>Albula</taxon>
    </lineage>
</organism>
<keyword evidence="3" id="KW-0732">Signal</keyword>
<dbReference type="FunFam" id="3.30.160.60:FF:001788">
    <property type="entry name" value="ras-responsive element-binding protein 1"/>
    <property type="match status" value="1"/>
</dbReference>
<dbReference type="SMART" id="SM00355">
    <property type="entry name" value="ZnF_C2H2"/>
    <property type="match status" value="3"/>
</dbReference>
<sequence length="228" mass="24101">MCVRSALCSACCMAAVALSVAEMEGATEDKQPGEGASTTLSMEAELSEERGDLTSAGEQDKHTGKNGETEKVKGGQEDVTPGVDLSSINAMMSTVMNAGQLNGGGNSASSTPTKTPTKSPAVNRTGRKNQEAKEESPAFICPLCEKNCLTQHQLTMHIRQHNADNGGTDHSCSICGKALSSASSLDRHMLVHSGERPYKCSVCGQTFTTNGNMHRSERSPHTPMPSHF</sequence>
<dbReference type="InterPro" id="IPR052795">
    <property type="entry name" value="RREB1"/>
</dbReference>
<evidence type="ECO:0000256" key="2">
    <source>
        <dbReference type="SAM" id="MobiDB-lite"/>
    </source>
</evidence>
<reference evidence="5" key="1">
    <citation type="thesis" date="2021" institute="BYU ScholarsArchive" country="Provo, UT, USA">
        <title>Applications of and Algorithms for Genome Assembly and Genomic Analyses with an Emphasis on Marine Teleosts.</title>
        <authorList>
            <person name="Pickett B.D."/>
        </authorList>
    </citation>
    <scope>NUCLEOTIDE SEQUENCE</scope>
    <source>
        <strain evidence="5">HI-2016</strain>
    </source>
</reference>
<evidence type="ECO:0000313" key="6">
    <source>
        <dbReference type="Proteomes" id="UP000824540"/>
    </source>
</evidence>
<feature type="chain" id="PRO_5035749250" description="C2H2-type domain-containing protein" evidence="3">
    <location>
        <begin position="22"/>
        <end position="228"/>
    </location>
</feature>